<gene>
    <name evidence="2" type="ORF">FHX73_1656</name>
</gene>
<dbReference type="SUPFAM" id="SSF51735">
    <property type="entry name" value="NAD(P)-binding Rossmann-fold domains"/>
    <property type="match status" value="1"/>
</dbReference>
<dbReference type="RefSeq" id="WP_145910896.1">
    <property type="nucleotide sequence ID" value="NZ_BAAAMZ010000035.1"/>
</dbReference>
<dbReference type="EMBL" id="VIWT01000006">
    <property type="protein sequence ID" value="TWF72905.1"/>
    <property type="molecule type" value="Genomic_DNA"/>
</dbReference>
<feature type="domain" description="NAD-dependent epimerase/dehydratase" evidence="1">
    <location>
        <begin position="3"/>
        <end position="215"/>
    </location>
</feature>
<dbReference type="PANTHER" id="PTHR43245">
    <property type="entry name" value="BIFUNCTIONAL POLYMYXIN RESISTANCE PROTEIN ARNA"/>
    <property type="match status" value="1"/>
</dbReference>
<evidence type="ECO:0000259" key="1">
    <source>
        <dbReference type="Pfam" id="PF01370"/>
    </source>
</evidence>
<dbReference type="PANTHER" id="PTHR43245:SF13">
    <property type="entry name" value="UDP-D-APIOSE_UDP-D-XYLOSE SYNTHASE 2"/>
    <property type="match status" value="1"/>
</dbReference>
<accession>A0A561SDJ7</accession>
<protein>
    <submittedName>
        <fullName evidence="2">Nucleoside-diphosphate-sugar epimerase</fullName>
    </submittedName>
</protein>
<dbReference type="OrthoDB" id="7941246at2"/>
<proteinExistence type="predicted"/>
<sequence length="338" mass="35990">MKVLVLGGTRFIGRAVVDALVDDHRVTVLNRGTRPPADPRVAQLRADRNEPAQVAAALRGSGGGFEAVVDVSGLEAGQVRGVLDALPPGAAPRYVFVSSAAVYRRPPGAGPAREDEPAPGDPVWGEYGTDKAACERLLAERCAGPLTVLRPPYVYGPRNTEQREQFLWARMLAGRPVFVPGAGESRVQFCHAEDLARTVRAACTGELAAGTYNVGEGRDHSFLEYLDLLATVAGVTPDLVPAPDQQVPAREYFPFRRLDLTLDTARLTAAGHPVERELAAGLAGTLDWFRAHGGLDDRPTPRELSWRAAPVRQAPSGAAVQLASRRTASAVGEPGSTL</sequence>
<dbReference type="InterPro" id="IPR050177">
    <property type="entry name" value="Lipid_A_modif_metabolic_enz"/>
</dbReference>
<dbReference type="InterPro" id="IPR001509">
    <property type="entry name" value="Epimerase_deHydtase"/>
</dbReference>
<dbReference type="InterPro" id="IPR036291">
    <property type="entry name" value="NAD(P)-bd_dom_sf"/>
</dbReference>
<reference evidence="2 3" key="1">
    <citation type="submission" date="2019-06" db="EMBL/GenBank/DDBJ databases">
        <title>Sequencing the genomes of 1000 actinobacteria strains.</title>
        <authorList>
            <person name="Klenk H.-P."/>
        </authorList>
    </citation>
    <scope>NUCLEOTIDE SEQUENCE [LARGE SCALE GENOMIC DNA]</scope>
    <source>
        <strain evidence="2 3">DSM 44826</strain>
    </source>
</reference>
<dbReference type="AlphaFoldDB" id="A0A561SDJ7"/>
<evidence type="ECO:0000313" key="3">
    <source>
        <dbReference type="Proteomes" id="UP000317940"/>
    </source>
</evidence>
<keyword evidence="3" id="KW-1185">Reference proteome</keyword>
<comment type="caution">
    <text evidence="2">The sequence shown here is derived from an EMBL/GenBank/DDBJ whole genome shotgun (WGS) entry which is preliminary data.</text>
</comment>
<name>A0A561SDJ7_9ACTN</name>
<dbReference type="Proteomes" id="UP000317940">
    <property type="component" value="Unassembled WGS sequence"/>
</dbReference>
<dbReference type="Pfam" id="PF01370">
    <property type="entry name" value="Epimerase"/>
    <property type="match status" value="1"/>
</dbReference>
<organism evidence="2 3">
    <name type="scientific">Kitasatospora viridis</name>
    <dbReference type="NCBI Taxonomy" id="281105"/>
    <lineage>
        <taxon>Bacteria</taxon>
        <taxon>Bacillati</taxon>
        <taxon>Actinomycetota</taxon>
        <taxon>Actinomycetes</taxon>
        <taxon>Kitasatosporales</taxon>
        <taxon>Streptomycetaceae</taxon>
        <taxon>Kitasatospora</taxon>
    </lineage>
</organism>
<evidence type="ECO:0000313" key="2">
    <source>
        <dbReference type="EMBL" id="TWF72905.1"/>
    </source>
</evidence>
<dbReference type="Gene3D" id="3.40.50.720">
    <property type="entry name" value="NAD(P)-binding Rossmann-like Domain"/>
    <property type="match status" value="1"/>
</dbReference>